<keyword evidence="9 12" id="KW-1035">Host cytoplasm</keyword>
<dbReference type="GO" id="GO:0046872">
    <property type="term" value="F:metal ion binding"/>
    <property type="evidence" value="ECO:0007669"/>
    <property type="project" value="UniProtKB-UniRule"/>
</dbReference>
<dbReference type="Pfam" id="PF00981">
    <property type="entry name" value="Rota_NS53"/>
    <property type="match status" value="1"/>
</dbReference>
<comment type="subunit">
    <text evidence="12">Interacts (via C-terminus) with host IRF3; this interaction leads to IRF3 degradation. Interacts with host IRF7; this interaction leads to IRF7 degradation. Interacts with host CUL1 and CUL3.</text>
</comment>
<protein>
    <recommendedName>
        <fullName evidence="12">Non-structural protein 1</fullName>
        <shortName evidence="12">NSP1</shortName>
    </recommendedName>
    <alternativeName>
        <fullName evidence="12">NCVP2</fullName>
    </alternativeName>
    <alternativeName>
        <fullName evidence="12">Non-structural RNA-binding protein 53</fullName>
        <shortName evidence="12">NS53</shortName>
    </alternativeName>
</protein>
<proteinExistence type="inferred from homology"/>
<dbReference type="EMBL" id="FJ347117">
    <property type="protein sequence ID" value="ACN86105.1"/>
    <property type="molecule type" value="Genomic_RNA"/>
</dbReference>
<evidence type="ECO:0000256" key="6">
    <source>
        <dbReference type="ARBA" id="ARBA00022884"/>
    </source>
</evidence>
<dbReference type="GO" id="GO:0039557">
    <property type="term" value="P:symbiont-mediated suppression of host cytoplasmic pattern recognition receptor signaling pathway via inhibition of IRF7 activity"/>
    <property type="evidence" value="ECO:0007669"/>
    <property type="project" value="UniProtKB-UniRule"/>
</dbReference>
<evidence type="ECO:0000256" key="8">
    <source>
        <dbReference type="ARBA" id="ARBA00023111"/>
    </source>
</evidence>
<evidence type="ECO:0000256" key="2">
    <source>
        <dbReference type="ARBA" id="ARBA00022581"/>
    </source>
</evidence>
<keyword evidence="8 12" id="KW-1037">Host cytoskeleton</keyword>
<dbReference type="InterPro" id="IPR002148">
    <property type="entry name" value="Rotavirus_NSP1"/>
</dbReference>
<keyword evidence="3 12" id="KW-1090">Inhibition of host innate immune response by virus</keyword>
<keyword evidence="10 12" id="KW-0922">Interferon antiviral system evasion</keyword>
<name>C0JLU7_9REOV</name>
<sequence>MKSLVLAMATFKDACYHYKKLNRLNGLVLKLGANDAWRPAPVAKYKGWCLDCCQYTDLTYCRGCALFHVCQWCSQYNRCFLDEEPHLLRMRTFRNKINKEDVEGLINMYSILFPINEKIVDKFINDVKQRKCRNELLIEWYNHLLLPITLQALSIELEGDVYYIFGFYDCMEKENQTPFHFVNMINEYDKLLLDDKNFNRMMHLPMILQQEYALRYFSKSRFISKIKREMNRHDFSDNLMEERDNPTSFMQVARNCVDAHMDDNNWNERCKLIGNVRNYMELMKSAYTEHYSVSQRCKLFTVYKLNIISRLIKPNYIFSNHGVCALNVNNCKWCKTDNHYKIWSDFRLRKVYNNMMNFIRALVKSNTNVGHCSSHELVCKYVLNIFIVWKIEKWNNSVRALFKYLEPVEINNVEYVLLDHELSWEMSGLIMQVMNGKVPRILDFDDVRKILSAIIYDWFDMRYMRETPVVVSTTNELRKLNKNNALMDGYNYELSDIE</sequence>
<evidence type="ECO:0000256" key="7">
    <source>
        <dbReference type="ARBA" id="ARBA00022931"/>
    </source>
</evidence>
<dbReference type="HAMAP" id="MF_04088">
    <property type="entry name" value="ROTA_NSP1"/>
    <property type="match status" value="1"/>
</dbReference>
<comment type="caution">
    <text evidence="12">Lacks conserved residue(s) required for the propagation of feature annotation.</text>
</comment>
<keyword evidence="11 12" id="KW-0899">Viral immunoevasion</keyword>
<comment type="domain">
    <text evidence="12">The integrity of the zinc-binding domain in NSP1 is important for degradation of host IRF3.</text>
</comment>
<evidence type="ECO:0000313" key="14">
    <source>
        <dbReference type="Proteomes" id="UP000110297"/>
    </source>
</evidence>
<keyword evidence="1 12" id="KW-1113">Inhibition of host RLR pathway by virus</keyword>
<dbReference type="GO" id="GO:0030430">
    <property type="term" value="C:host cell cytoplasm"/>
    <property type="evidence" value="ECO:0007669"/>
    <property type="project" value="UniProtKB-UniRule"/>
</dbReference>
<dbReference type="GO" id="GO:0044163">
    <property type="term" value="C:host cytoskeleton"/>
    <property type="evidence" value="ECO:0007669"/>
    <property type="project" value="UniProtKB-SubCell"/>
</dbReference>
<comment type="similarity">
    <text evidence="12">Belongs to the rotavirus NSP1 family.</text>
</comment>
<feature type="region of interest" description="RNA-binding" evidence="12">
    <location>
        <begin position="8"/>
        <end position="88"/>
    </location>
</feature>
<feature type="region of interest" description="Interaction with host IRF3" evidence="12">
    <location>
        <begin position="327"/>
        <end position="498"/>
    </location>
</feature>
<evidence type="ECO:0000256" key="11">
    <source>
        <dbReference type="ARBA" id="ARBA00023280"/>
    </source>
</evidence>
<dbReference type="Proteomes" id="UP000110297">
    <property type="component" value="Genome"/>
</dbReference>
<dbReference type="GO" id="GO:0039548">
    <property type="term" value="P:symbiont-mediated suppression of host cytoplasmic pattern recognition receptor signaling pathway via inhibition of IRF3 activity"/>
    <property type="evidence" value="ECO:0007669"/>
    <property type="project" value="UniProtKB-UniRule"/>
</dbReference>
<evidence type="ECO:0000256" key="5">
    <source>
        <dbReference type="ARBA" id="ARBA00022811"/>
    </source>
</evidence>
<evidence type="ECO:0000313" key="13">
    <source>
        <dbReference type="EMBL" id="ACN86105.1"/>
    </source>
</evidence>
<reference evidence="13 14" key="1">
    <citation type="journal article" date="2009" name="J. Virol.">
        <title>Are human P[14] rotavirus strains the result of interspecies transmissions from sheep or other ungulates that belong to the mammalian order Artiodactyla?</title>
        <authorList>
            <person name="Matthijnssens J."/>
            <person name="Potgieter C.A."/>
            <person name="Ciarlet M."/>
            <person name="Parreno V."/>
            <person name="Martella V."/>
            <person name="Banyai K."/>
            <person name="Garaicoechea L."/>
            <person name="Palombo E.A."/>
            <person name="Novo L."/>
            <person name="Zeller M."/>
            <person name="Arista S."/>
            <person name="Gerna G."/>
            <person name="Rahman M."/>
            <person name="Van Ranst M."/>
        </authorList>
    </citation>
    <scope>NUCLEOTIDE SEQUENCE [LARGE SCALE GENOMIC DNA]</scope>
    <source>
        <strain evidence="13">RVA/Cow-wt/ARG/B383/1998/G15P[11]</strain>
    </source>
</reference>
<evidence type="ECO:0000256" key="1">
    <source>
        <dbReference type="ARBA" id="ARBA00022482"/>
    </source>
</evidence>
<keyword evidence="7 12" id="KW-1092">Inhibition of host IRF3 by virus</keyword>
<feature type="region of interest" description="Zinc-binding domain" evidence="12">
    <location>
        <begin position="49"/>
        <end position="86"/>
    </location>
</feature>
<evidence type="ECO:0000256" key="4">
    <source>
        <dbReference type="ARBA" id="ARBA00022723"/>
    </source>
</evidence>
<keyword evidence="4 12" id="KW-0479">Metal-binding</keyword>
<keyword evidence="2 12" id="KW-0945">Host-virus interaction</keyword>
<evidence type="ECO:0000256" key="9">
    <source>
        <dbReference type="ARBA" id="ARBA00023200"/>
    </source>
</evidence>
<accession>C0JLU7</accession>
<comment type="subcellular location">
    <subcellularLocation>
        <location evidence="12">Host cytoplasm</location>
        <location evidence="12">Host cytoskeleton</location>
    </subcellularLocation>
</comment>
<comment type="function">
    <text evidence="12">Plays a role in the inhibition of host innate immunity by inducing the degradation of key host factors required to activate interferon production such as IRF3, IRF5 or IRF7. Associates with components of cullin RING ligases (CRLs) including CUL1 or CUL3, which are essential multisubunit ubiquitination complexes, to modulate their activities.</text>
</comment>
<dbReference type="GO" id="GO:0003723">
    <property type="term" value="F:RNA binding"/>
    <property type="evidence" value="ECO:0007669"/>
    <property type="project" value="UniProtKB-UniRule"/>
</dbReference>
<keyword evidence="6 12" id="KW-0694">RNA-binding</keyword>
<evidence type="ECO:0000256" key="10">
    <source>
        <dbReference type="ARBA" id="ARBA00023258"/>
    </source>
</evidence>
<keyword evidence="5 12" id="KW-1093">Inhibition of host IRF7 by virus</keyword>
<evidence type="ECO:0000256" key="12">
    <source>
        <dbReference type="HAMAP-Rule" id="MF_04088"/>
    </source>
</evidence>
<organism evidence="13 14">
    <name type="scientific">Rotavirus A</name>
    <dbReference type="NCBI Taxonomy" id="28875"/>
    <lineage>
        <taxon>Viruses</taxon>
        <taxon>Riboviria</taxon>
        <taxon>Orthornavirae</taxon>
        <taxon>Duplornaviricota</taxon>
        <taxon>Resentoviricetes</taxon>
        <taxon>Reovirales</taxon>
        <taxon>Sedoreoviridae</taxon>
        <taxon>Rotavirus</taxon>
        <taxon>Rotavirus alphagastroenteritidis</taxon>
    </lineage>
</organism>
<evidence type="ECO:0000256" key="3">
    <source>
        <dbReference type="ARBA" id="ARBA00022632"/>
    </source>
</evidence>